<gene>
    <name evidence="3" type="ORF">PILCRDRAFT_816120</name>
</gene>
<feature type="region of interest" description="Disordered" evidence="1">
    <location>
        <begin position="499"/>
        <end position="523"/>
    </location>
</feature>
<evidence type="ECO:0000256" key="1">
    <source>
        <dbReference type="SAM" id="MobiDB-lite"/>
    </source>
</evidence>
<keyword evidence="2" id="KW-1133">Transmembrane helix</keyword>
<dbReference type="HOGENOM" id="CLU_002241_0_0_1"/>
<feature type="transmembrane region" description="Helical" evidence="2">
    <location>
        <begin position="947"/>
        <end position="967"/>
    </location>
</feature>
<dbReference type="Proteomes" id="UP000054166">
    <property type="component" value="Unassembled WGS sequence"/>
</dbReference>
<feature type="region of interest" description="Disordered" evidence="1">
    <location>
        <begin position="418"/>
        <end position="462"/>
    </location>
</feature>
<dbReference type="OrthoDB" id="3210731at2759"/>
<name>A0A0C3G6B8_PILCF</name>
<evidence type="ECO:0000313" key="4">
    <source>
        <dbReference type="Proteomes" id="UP000054166"/>
    </source>
</evidence>
<keyword evidence="2" id="KW-0472">Membrane</keyword>
<reference evidence="3 4" key="1">
    <citation type="submission" date="2014-04" db="EMBL/GenBank/DDBJ databases">
        <authorList>
            <consortium name="DOE Joint Genome Institute"/>
            <person name="Kuo A."/>
            <person name="Tarkka M."/>
            <person name="Buscot F."/>
            <person name="Kohler A."/>
            <person name="Nagy L.G."/>
            <person name="Floudas D."/>
            <person name="Copeland A."/>
            <person name="Barry K.W."/>
            <person name="Cichocki N."/>
            <person name="Veneault-Fourrey C."/>
            <person name="LaButti K."/>
            <person name="Lindquist E.A."/>
            <person name="Lipzen A."/>
            <person name="Lundell T."/>
            <person name="Morin E."/>
            <person name="Murat C."/>
            <person name="Sun H."/>
            <person name="Tunlid A."/>
            <person name="Henrissat B."/>
            <person name="Grigoriev I.V."/>
            <person name="Hibbett D.S."/>
            <person name="Martin F."/>
            <person name="Nordberg H.P."/>
            <person name="Cantor M.N."/>
            <person name="Hua S.X."/>
        </authorList>
    </citation>
    <scope>NUCLEOTIDE SEQUENCE [LARGE SCALE GENOMIC DNA]</scope>
    <source>
        <strain evidence="3 4">F 1598</strain>
    </source>
</reference>
<proteinExistence type="predicted"/>
<evidence type="ECO:0000313" key="3">
    <source>
        <dbReference type="EMBL" id="KIM86191.1"/>
    </source>
</evidence>
<keyword evidence="4" id="KW-1185">Reference proteome</keyword>
<feature type="compositionally biased region" description="Polar residues" evidence="1">
    <location>
        <begin position="445"/>
        <end position="454"/>
    </location>
</feature>
<feature type="compositionally biased region" description="Polar residues" evidence="1">
    <location>
        <begin position="499"/>
        <end position="509"/>
    </location>
</feature>
<keyword evidence="2" id="KW-0812">Transmembrane</keyword>
<feature type="region of interest" description="Disordered" evidence="1">
    <location>
        <begin position="566"/>
        <end position="594"/>
    </location>
</feature>
<dbReference type="STRING" id="765440.A0A0C3G6B8"/>
<feature type="region of interest" description="Disordered" evidence="1">
    <location>
        <begin position="262"/>
        <end position="310"/>
    </location>
</feature>
<evidence type="ECO:0000256" key="2">
    <source>
        <dbReference type="SAM" id="Phobius"/>
    </source>
</evidence>
<reference evidence="4" key="2">
    <citation type="submission" date="2015-01" db="EMBL/GenBank/DDBJ databases">
        <title>Evolutionary Origins and Diversification of the Mycorrhizal Mutualists.</title>
        <authorList>
            <consortium name="DOE Joint Genome Institute"/>
            <consortium name="Mycorrhizal Genomics Consortium"/>
            <person name="Kohler A."/>
            <person name="Kuo A."/>
            <person name="Nagy L.G."/>
            <person name="Floudas D."/>
            <person name="Copeland A."/>
            <person name="Barry K.W."/>
            <person name="Cichocki N."/>
            <person name="Veneault-Fourrey C."/>
            <person name="LaButti K."/>
            <person name="Lindquist E.A."/>
            <person name="Lipzen A."/>
            <person name="Lundell T."/>
            <person name="Morin E."/>
            <person name="Murat C."/>
            <person name="Riley R."/>
            <person name="Ohm R."/>
            <person name="Sun H."/>
            <person name="Tunlid A."/>
            <person name="Henrissat B."/>
            <person name="Grigoriev I.V."/>
            <person name="Hibbett D.S."/>
            <person name="Martin F."/>
        </authorList>
    </citation>
    <scope>NUCLEOTIDE SEQUENCE [LARGE SCALE GENOMIC DNA]</scope>
    <source>
        <strain evidence="4">F 1598</strain>
    </source>
</reference>
<sequence>MQTPASSRYARALSPTLSTSSQVLTIGQQQRLNVVTRLAIEGKATQGDNGAAIKIYLKMSLPTDSVTPGSTIPLFPEENVKILSSQVHPIDNNSVPYNFSSTTSPLLHSAARALNLPARSSKTYTSLFALPTPFASAMSSNRSASSANSINVPTLDDKYTGHILVSGYNVSYVLPKEFPPRFRDDLSSSMNALKRRPSISDKSHMHFMAVIELWVPYISKPPRAPYLLSIPIPRCLSNNIKLRIFPPSTTAQSFASLSSEEDAGSWDLTSDPHVTRGSSKRISRSNSYNDLADDESSDSSTAGFAEGCGIQGTFPSTERIRIRWATPSKNVDVAESDGRRRVGVREVKGEMTCVVLGKGQDMIGGPEGVILRVEYKGTCKGIWFGGVATLLGMDVGLEAKGSDVTWVQGLEPKWSVGGGTGYTGFDTGAPPKSPSRQPSKESPETFVSPSTPDGRSSSVMFSRHSSTSSTASLLRSPLPATNIADYSFEGSTASLTGSGTMSSIGSLPQGTPEGLTRPSSALSMNAKTIRPPAVPLTLHINMNDLLPPSKNVFTFTIAGTILVTPRHRSSASGSSSSSPASDGETDPEPISLPKFTVFTSDSESTFTMIRNEVEDATVEVYNISGDLRHAQTRKTVLQKGGLARCGMDGGRIALRSILSPFSRIKGDETTPNSKAPLYQPRTPRTPNGIPRVPSSSALKTVTRPKRDGPLMIPSVDVTVTPLISADADLPNVYAVRVCLPAPTDANSEWLEFGLAQPSPSSSTASLIDEDVSKQPRVDIASASVEGVPVRFETSAAVKQEPNEFGVPFEEMSGKEWISWVRVHVGEAGGGTVQVDYVVKDRDEDAGKTSKQRGKRKAKDGTVLNVFLPTFQLPVGRLVVNVESDRGLQILSLRSNLTHQQSSADGPRLLHYSLEELFYPRLSLVLQSLNTPRTQAADQTVYAKAIQALMWTAPTILSLVLLACILSLGTEFRQMQRSLDSCSTILGSGWETEMIPETTTVTSTIMTSGHAKWWFGDATTTDIQTTATQSSSTSVWSPLPTSTESVPHPQVQSLMPIDSLTLPWLLKSDLLVEARATLDVVFRGLKTVWRICRKVYHYPLDPS</sequence>
<dbReference type="InParanoid" id="A0A0C3G6B8"/>
<dbReference type="EMBL" id="KN832982">
    <property type="protein sequence ID" value="KIM86191.1"/>
    <property type="molecule type" value="Genomic_DNA"/>
</dbReference>
<dbReference type="AlphaFoldDB" id="A0A0C3G6B8"/>
<feature type="compositionally biased region" description="Low complexity" evidence="1">
    <location>
        <begin position="570"/>
        <end position="581"/>
    </location>
</feature>
<accession>A0A0C3G6B8</accession>
<organism evidence="3 4">
    <name type="scientific">Piloderma croceum (strain F 1598)</name>
    <dbReference type="NCBI Taxonomy" id="765440"/>
    <lineage>
        <taxon>Eukaryota</taxon>
        <taxon>Fungi</taxon>
        <taxon>Dikarya</taxon>
        <taxon>Basidiomycota</taxon>
        <taxon>Agaricomycotina</taxon>
        <taxon>Agaricomycetes</taxon>
        <taxon>Agaricomycetidae</taxon>
        <taxon>Atheliales</taxon>
        <taxon>Atheliaceae</taxon>
        <taxon>Piloderma</taxon>
    </lineage>
</organism>
<feature type="region of interest" description="Disordered" evidence="1">
    <location>
        <begin position="663"/>
        <end position="695"/>
    </location>
</feature>
<protein>
    <submittedName>
        <fullName evidence="3">Uncharacterized protein</fullName>
    </submittedName>
</protein>